<evidence type="ECO:0000313" key="5">
    <source>
        <dbReference type="EMBL" id="QQL45112.1"/>
    </source>
</evidence>
<name>A0A6B3L9L0_9BACT</name>
<dbReference type="GO" id="GO:0005524">
    <property type="term" value="F:ATP binding"/>
    <property type="evidence" value="ECO:0007669"/>
    <property type="project" value="UniProtKB-KW"/>
</dbReference>
<comment type="similarity">
    <text evidence="1">Belongs to the ABC transporter superfamily.</text>
</comment>
<reference evidence="5 6" key="1">
    <citation type="submission" date="2020-12" db="EMBL/GenBank/DDBJ databases">
        <title>Sulforoseuscoccus oceanibium gen. nov., sp. nov., a representative of the phylum Verrucomicrobia with special cytoplasmic membrane, and proposal of Sulforoseuscoccusaceae fam. nov.</title>
        <authorList>
            <person name="Xi F."/>
        </authorList>
    </citation>
    <scope>NUCLEOTIDE SEQUENCE [LARGE SCALE GENOMIC DNA]</scope>
    <source>
        <strain evidence="5 6">T37</strain>
    </source>
</reference>
<dbReference type="Gene3D" id="3.40.50.300">
    <property type="entry name" value="P-loop containing nucleotide triphosphate hydrolases"/>
    <property type="match status" value="1"/>
</dbReference>
<evidence type="ECO:0000256" key="3">
    <source>
        <dbReference type="ARBA" id="ARBA00022741"/>
    </source>
</evidence>
<evidence type="ECO:0000256" key="1">
    <source>
        <dbReference type="ARBA" id="ARBA00005417"/>
    </source>
</evidence>
<evidence type="ECO:0000256" key="4">
    <source>
        <dbReference type="ARBA" id="ARBA00022840"/>
    </source>
</evidence>
<keyword evidence="3" id="KW-0547">Nucleotide-binding</keyword>
<dbReference type="PROSITE" id="PS50893">
    <property type="entry name" value="ABC_TRANSPORTER_2"/>
    <property type="match status" value="1"/>
</dbReference>
<dbReference type="KEGG" id="soa:G3M56_000550"/>
<dbReference type="CDD" id="cd03230">
    <property type="entry name" value="ABC_DR_subfamily_A"/>
    <property type="match status" value="1"/>
</dbReference>
<dbReference type="PANTHER" id="PTHR43335:SF3">
    <property type="entry name" value="ABC TRANSPORTER"/>
    <property type="match status" value="1"/>
</dbReference>
<protein>
    <submittedName>
        <fullName evidence="5">ABC transporter ATP-binding protein</fullName>
    </submittedName>
</protein>
<dbReference type="RefSeq" id="WP_164364985.1">
    <property type="nucleotide sequence ID" value="NZ_CP066776.1"/>
</dbReference>
<dbReference type="SUPFAM" id="SSF52540">
    <property type="entry name" value="P-loop containing nucleoside triphosphate hydrolases"/>
    <property type="match status" value="1"/>
</dbReference>
<keyword evidence="2" id="KW-0813">Transport</keyword>
<evidence type="ECO:0000313" key="6">
    <source>
        <dbReference type="Proteomes" id="UP000475117"/>
    </source>
</evidence>
<keyword evidence="6" id="KW-1185">Reference proteome</keyword>
<dbReference type="Proteomes" id="UP000475117">
    <property type="component" value="Chromosome"/>
</dbReference>
<sequence>MSTTKNAIVAENLVRSFGPVRAVNNVSFEVPVGSVVGFIGANGAGKTTTMRMLATLDQPDSGRALINGYDAAVYPDRIRDALGWMPDSYGAYDGVTIVEYLDFYARALGFTKADRVARVKDVMDFTGLTPLAERMTNKLSKGQGQRLCLGRALIHDPAVMIMDEPAAGLDPQARVELKRLIRLLADEGKTIFISSHILAELSEMCDSMLFINNGEIIHHGSAESLLHGAGAAITYRVQIADTVDRIAAWCETSPGVTLVEEIKGGVRLALDHNEPSDAAAVLRRMVQDGLPVSEFHREARKLEDAFIEMLQSPAASPPPVPAAAVTADA</sequence>
<keyword evidence="4 5" id="KW-0067">ATP-binding</keyword>
<proteinExistence type="inferred from homology"/>
<gene>
    <name evidence="5" type="ORF">G3M56_000550</name>
</gene>
<dbReference type="InterPro" id="IPR003593">
    <property type="entry name" value="AAA+_ATPase"/>
</dbReference>
<dbReference type="AlphaFoldDB" id="A0A6B3L9L0"/>
<dbReference type="InterPro" id="IPR003439">
    <property type="entry name" value="ABC_transporter-like_ATP-bd"/>
</dbReference>
<dbReference type="EMBL" id="CP066776">
    <property type="protein sequence ID" value="QQL45112.1"/>
    <property type="molecule type" value="Genomic_DNA"/>
</dbReference>
<organism evidence="5 6">
    <name type="scientific">Sulfuriroseicoccus oceanibius</name>
    <dbReference type="NCBI Taxonomy" id="2707525"/>
    <lineage>
        <taxon>Bacteria</taxon>
        <taxon>Pseudomonadati</taxon>
        <taxon>Verrucomicrobiota</taxon>
        <taxon>Verrucomicrobiia</taxon>
        <taxon>Verrucomicrobiales</taxon>
        <taxon>Verrucomicrobiaceae</taxon>
        <taxon>Sulfuriroseicoccus</taxon>
    </lineage>
</organism>
<dbReference type="SMART" id="SM00382">
    <property type="entry name" value="AAA"/>
    <property type="match status" value="1"/>
</dbReference>
<dbReference type="InterPro" id="IPR027417">
    <property type="entry name" value="P-loop_NTPase"/>
</dbReference>
<dbReference type="GO" id="GO:0016887">
    <property type="term" value="F:ATP hydrolysis activity"/>
    <property type="evidence" value="ECO:0007669"/>
    <property type="project" value="InterPro"/>
</dbReference>
<evidence type="ECO:0000256" key="2">
    <source>
        <dbReference type="ARBA" id="ARBA00022448"/>
    </source>
</evidence>
<dbReference type="Pfam" id="PF00005">
    <property type="entry name" value="ABC_tran"/>
    <property type="match status" value="1"/>
</dbReference>
<dbReference type="PANTHER" id="PTHR43335">
    <property type="entry name" value="ABC TRANSPORTER, ATP-BINDING PROTEIN"/>
    <property type="match status" value="1"/>
</dbReference>
<accession>A0A6B3L9L0</accession>